<reference evidence="2" key="1">
    <citation type="submission" date="2022-11" db="UniProtKB">
        <authorList>
            <consortium name="WormBaseParasite"/>
        </authorList>
    </citation>
    <scope>IDENTIFICATION</scope>
</reference>
<keyword evidence="1" id="KW-1185">Reference proteome</keyword>
<dbReference type="WBParaSite" id="nRc.2.0.1.t09951-RA">
    <property type="protein sequence ID" value="nRc.2.0.1.t09951-RA"/>
    <property type="gene ID" value="nRc.2.0.1.g09951"/>
</dbReference>
<organism evidence="1 2">
    <name type="scientific">Romanomermis culicivorax</name>
    <name type="common">Nematode worm</name>
    <dbReference type="NCBI Taxonomy" id="13658"/>
    <lineage>
        <taxon>Eukaryota</taxon>
        <taxon>Metazoa</taxon>
        <taxon>Ecdysozoa</taxon>
        <taxon>Nematoda</taxon>
        <taxon>Enoplea</taxon>
        <taxon>Dorylaimia</taxon>
        <taxon>Mermithida</taxon>
        <taxon>Mermithoidea</taxon>
        <taxon>Mermithidae</taxon>
        <taxon>Romanomermis</taxon>
    </lineage>
</organism>
<dbReference type="AlphaFoldDB" id="A0A915I7W2"/>
<protein>
    <submittedName>
        <fullName evidence="2">Uncharacterized protein</fullName>
    </submittedName>
</protein>
<evidence type="ECO:0000313" key="1">
    <source>
        <dbReference type="Proteomes" id="UP000887565"/>
    </source>
</evidence>
<proteinExistence type="predicted"/>
<sequence>MAMLHERYCGSPTDIAASILGILGIVVPQQYRAEHWNMIPWNLRENYDMVTNCDVDNALWADQPPNDWIPHPTIRDLNQVYCSGN</sequence>
<dbReference type="Proteomes" id="UP000887565">
    <property type="component" value="Unplaced"/>
</dbReference>
<accession>A0A915I7W2</accession>
<name>A0A915I7W2_ROMCU</name>
<evidence type="ECO:0000313" key="2">
    <source>
        <dbReference type="WBParaSite" id="nRc.2.0.1.t09951-RA"/>
    </source>
</evidence>